<dbReference type="Pfam" id="PF01753">
    <property type="entry name" value="zf-MYND"/>
    <property type="match status" value="1"/>
</dbReference>
<proteinExistence type="predicted"/>
<evidence type="ECO:0000313" key="7">
    <source>
        <dbReference type="EMBL" id="KAK7032083.1"/>
    </source>
</evidence>
<evidence type="ECO:0000259" key="6">
    <source>
        <dbReference type="PROSITE" id="PS50865"/>
    </source>
</evidence>
<evidence type="ECO:0000256" key="3">
    <source>
        <dbReference type="ARBA" id="ARBA00022833"/>
    </source>
</evidence>
<comment type="caution">
    <text evidence="7">The sequence shown here is derived from an EMBL/GenBank/DDBJ whole genome shotgun (WGS) entry which is preliminary data.</text>
</comment>
<evidence type="ECO:0000256" key="1">
    <source>
        <dbReference type="ARBA" id="ARBA00022723"/>
    </source>
</evidence>
<keyword evidence="2 4" id="KW-0863">Zinc-finger</keyword>
<evidence type="ECO:0000256" key="2">
    <source>
        <dbReference type="ARBA" id="ARBA00022771"/>
    </source>
</evidence>
<evidence type="ECO:0000313" key="8">
    <source>
        <dbReference type="Proteomes" id="UP001383192"/>
    </source>
</evidence>
<dbReference type="AlphaFoldDB" id="A0AAW0C0Z9"/>
<organism evidence="7 8">
    <name type="scientific">Paramarasmius palmivorus</name>
    <dbReference type="NCBI Taxonomy" id="297713"/>
    <lineage>
        <taxon>Eukaryota</taxon>
        <taxon>Fungi</taxon>
        <taxon>Dikarya</taxon>
        <taxon>Basidiomycota</taxon>
        <taxon>Agaricomycotina</taxon>
        <taxon>Agaricomycetes</taxon>
        <taxon>Agaricomycetidae</taxon>
        <taxon>Agaricales</taxon>
        <taxon>Marasmiineae</taxon>
        <taxon>Marasmiaceae</taxon>
        <taxon>Paramarasmius</taxon>
    </lineage>
</organism>
<evidence type="ECO:0000256" key="4">
    <source>
        <dbReference type="PROSITE-ProRule" id="PRU00134"/>
    </source>
</evidence>
<dbReference type="InterPro" id="IPR002893">
    <property type="entry name" value="Znf_MYND"/>
</dbReference>
<dbReference type="PROSITE" id="PS50865">
    <property type="entry name" value="ZF_MYND_2"/>
    <property type="match status" value="1"/>
</dbReference>
<keyword evidence="1" id="KW-0479">Metal-binding</keyword>
<dbReference type="EMBL" id="JAYKXP010000068">
    <property type="protein sequence ID" value="KAK7032083.1"/>
    <property type="molecule type" value="Genomic_DNA"/>
</dbReference>
<sequence>MGDPQPNSCNSCQRHPQHNHGDNGQVCERCFPSQDTIKLRICAACSTVKYCSTECQKKHWPAHKEACRTVQQSKKIRELLGSGYAEVRHEHLIQWTQAPQFYKAVSFPFSWALGVGTDTDLTETHVILVHVEVQERLTSDGKPNFIFTLKSATCISEEELRSSFEPRVVEMEPRAGNSIRVWIEDESIARGIPWKVGTYTNMSNLRTKIWPAPTQFKWFEHAQRVLAGIQTDFVEGMYISENDETRAQDNIRWYNDNGEHIGRAGLLALEVKSKPSRASKSVAYFGWSIMLTFWGETHCLAVYVRVDQQKTPEGESVFRHTIERAEPMKMQEIEELFHCDVPETEGHRLLRNAFKQAPSRSVRIFMIDGGLPFPRSITPLAMGINVSDTEIAKHPDGWLAWLKEQVDD</sequence>
<dbReference type="SUPFAM" id="SSF144232">
    <property type="entry name" value="HIT/MYND zinc finger-like"/>
    <property type="match status" value="1"/>
</dbReference>
<evidence type="ECO:0000256" key="5">
    <source>
        <dbReference type="SAM" id="MobiDB-lite"/>
    </source>
</evidence>
<gene>
    <name evidence="7" type="ORF">VNI00_013452</name>
</gene>
<dbReference type="Proteomes" id="UP001383192">
    <property type="component" value="Unassembled WGS sequence"/>
</dbReference>
<protein>
    <recommendedName>
        <fullName evidence="6">MYND-type domain-containing protein</fullName>
    </recommendedName>
</protein>
<dbReference type="GO" id="GO:0008270">
    <property type="term" value="F:zinc ion binding"/>
    <property type="evidence" value="ECO:0007669"/>
    <property type="project" value="UniProtKB-KW"/>
</dbReference>
<accession>A0AAW0C0Z9</accession>
<keyword evidence="3" id="KW-0862">Zinc</keyword>
<name>A0AAW0C0Z9_9AGAR</name>
<feature type="domain" description="MYND-type" evidence="6">
    <location>
        <begin position="27"/>
        <end position="67"/>
    </location>
</feature>
<dbReference type="PROSITE" id="PS01360">
    <property type="entry name" value="ZF_MYND_1"/>
    <property type="match status" value="1"/>
</dbReference>
<feature type="region of interest" description="Disordered" evidence="5">
    <location>
        <begin position="1"/>
        <end position="20"/>
    </location>
</feature>
<feature type="compositionally biased region" description="Polar residues" evidence="5">
    <location>
        <begin position="1"/>
        <end position="14"/>
    </location>
</feature>
<reference evidence="7 8" key="1">
    <citation type="submission" date="2024-01" db="EMBL/GenBank/DDBJ databases">
        <title>A draft genome for a cacao thread blight-causing isolate of Paramarasmius palmivorus.</title>
        <authorList>
            <person name="Baruah I.K."/>
            <person name="Bukari Y."/>
            <person name="Amoako-Attah I."/>
            <person name="Meinhardt L.W."/>
            <person name="Bailey B.A."/>
            <person name="Cohen S.P."/>
        </authorList>
    </citation>
    <scope>NUCLEOTIDE SEQUENCE [LARGE SCALE GENOMIC DNA]</scope>
    <source>
        <strain evidence="7 8">GH-12</strain>
    </source>
</reference>
<keyword evidence="8" id="KW-1185">Reference proteome</keyword>
<dbReference type="Gene3D" id="6.10.140.2220">
    <property type="match status" value="1"/>
</dbReference>